<organism evidence="1 2">
    <name type="scientific">Pisum sativum</name>
    <name type="common">Garden pea</name>
    <name type="synonym">Lathyrus oleraceus</name>
    <dbReference type="NCBI Taxonomy" id="3888"/>
    <lineage>
        <taxon>Eukaryota</taxon>
        <taxon>Viridiplantae</taxon>
        <taxon>Streptophyta</taxon>
        <taxon>Embryophyta</taxon>
        <taxon>Tracheophyta</taxon>
        <taxon>Spermatophyta</taxon>
        <taxon>Magnoliopsida</taxon>
        <taxon>eudicotyledons</taxon>
        <taxon>Gunneridae</taxon>
        <taxon>Pentapetalae</taxon>
        <taxon>rosids</taxon>
        <taxon>fabids</taxon>
        <taxon>Fabales</taxon>
        <taxon>Fabaceae</taxon>
        <taxon>Papilionoideae</taxon>
        <taxon>50 kb inversion clade</taxon>
        <taxon>NPAAA clade</taxon>
        <taxon>Hologalegina</taxon>
        <taxon>IRL clade</taxon>
        <taxon>Fabeae</taxon>
        <taxon>Lathyrus</taxon>
    </lineage>
</organism>
<dbReference type="Gramene" id="Psat07G0156900-T1">
    <property type="protein sequence ID" value="KAI5384613.1"/>
    <property type="gene ID" value="KIW84_071569"/>
</dbReference>
<sequence>MVYNIPVSQLSQTVVNGDCISITIPEDGYQAGIDSCKYNLHGRVICPKGPPLLKVNALRDKLLNLQKVRSSGSWNLNHGFLKHFAWTCDFDRNIQHQTSAQDVEISHVVDIPLYQPIGEGLDNDDSIYDLDFMDVTQPFDGELVAPS</sequence>
<dbReference type="AlphaFoldDB" id="A0A9D4VIL8"/>
<evidence type="ECO:0000313" key="1">
    <source>
        <dbReference type="EMBL" id="KAI5384613.1"/>
    </source>
</evidence>
<gene>
    <name evidence="1" type="ORF">KIW84_071569</name>
</gene>
<keyword evidence="2" id="KW-1185">Reference proteome</keyword>
<accession>A0A9D4VIL8</accession>
<comment type="caution">
    <text evidence="1">The sequence shown here is derived from an EMBL/GenBank/DDBJ whole genome shotgun (WGS) entry which is preliminary data.</text>
</comment>
<protein>
    <submittedName>
        <fullName evidence="1">Uncharacterized protein</fullName>
    </submittedName>
</protein>
<dbReference type="Proteomes" id="UP001058974">
    <property type="component" value="Chromosome 7"/>
</dbReference>
<evidence type="ECO:0000313" key="2">
    <source>
        <dbReference type="Proteomes" id="UP001058974"/>
    </source>
</evidence>
<name>A0A9D4VIL8_PEA</name>
<reference evidence="1 2" key="1">
    <citation type="journal article" date="2022" name="Nat. Genet.">
        <title>Improved pea reference genome and pan-genome highlight genomic features and evolutionary characteristics.</title>
        <authorList>
            <person name="Yang T."/>
            <person name="Liu R."/>
            <person name="Luo Y."/>
            <person name="Hu S."/>
            <person name="Wang D."/>
            <person name="Wang C."/>
            <person name="Pandey M.K."/>
            <person name="Ge S."/>
            <person name="Xu Q."/>
            <person name="Li N."/>
            <person name="Li G."/>
            <person name="Huang Y."/>
            <person name="Saxena R.K."/>
            <person name="Ji Y."/>
            <person name="Li M."/>
            <person name="Yan X."/>
            <person name="He Y."/>
            <person name="Liu Y."/>
            <person name="Wang X."/>
            <person name="Xiang C."/>
            <person name="Varshney R.K."/>
            <person name="Ding H."/>
            <person name="Gao S."/>
            <person name="Zong X."/>
        </authorList>
    </citation>
    <scope>NUCLEOTIDE SEQUENCE [LARGE SCALE GENOMIC DNA]</scope>
    <source>
        <strain evidence="1 2">cv. Zhongwan 6</strain>
    </source>
</reference>
<dbReference type="EMBL" id="JAMSHJ010000007">
    <property type="protein sequence ID" value="KAI5384613.1"/>
    <property type="molecule type" value="Genomic_DNA"/>
</dbReference>
<proteinExistence type="predicted"/>